<dbReference type="GO" id="GO:0005737">
    <property type="term" value="C:cytoplasm"/>
    <property type="evidence" value="ECO:0007669"/>
    <property type="project" value="UniProtKB-SubCell"/>
</dbReference>
<reference evidence="6" key="2">
    <citation type="submission" date="2015-06" db="UniProtKB">
        <authorList>
            <consortium name="EnsemblProtists"/>
        </authorList>
    </citation>
    <scope>IDENTIFICATION</scope>
    <source>
        <strain evidence="6">Pr102</strain>
    </source>
</reference>
<dbReference type="Pfam" id="PF09811">
    <property type="entry name" value="Yae1_N"/>
    <property type="match status" value="1"/>
</dbReference>
<dbReference type="OMA" id="MTQAKAC"/>
<proteinExistence type="predicted"/>
<evidence type="ECO:0000259" key="5">
    <source>
        <dbReference type="Pfam" id="PF09811"/>
    </source>
</evidence>
<dbReference type="AlphaFoldDB" id="H3H1W9"/>
<dbReference type="STRING" id="164328.H3H1W9"/>
<accession>H3H1W9</accession>
<dbReference type="EMBL" id="DS566106">
    <property type="status" value="NOT_ANNOTATED_CDS"/>
    <property type="molecule type" value="Genomic_DNA"/>
</dbReference>
<evidence type="ECO:0000313" key="6">
    <source>
        <dbReference type="EnsemblProtists" id="Phyra84312"/>
    </source>
</evidence>
<evidence type="ECO:0000256" key="2">
    <source>
        <dbReference type="ARBA" id="ARBA00004496"/>
    </source>
</evidence>
<keyword evidence="3" id="KW-0963">Cytoplasm</keyword>
<dbReference type="InterPro" id="IPR038881">
    <property type="entry name" value="Yae1-like"/>
</dbReference>
<dbReference type="GO" id="GO:0005634">
    <property type="term" value="C:nucleus"/>
    <property type="evidence" value="ECO:0007669"/>
    <property type="project" value="UniProtKB-SubCell"/>
</dbReference>
<reference evidence="7" key="1">
    <citation type="journal article" date="2006" name="Science">
        <title>Phytophthora genome sequences uncover evolutionary origins and mechanisms of pathogenesis.</title>
        <authorList>
            <person name="Tyler B.M."/>
            <person name="Tripathy S."/>
            <person name="Zhang X."/>
            <person name="Dehal P."/>
            <person name="Jiang R.H."/>
            <person name="Aerts A."/>
            <person name="Arredondo F.D."/>
            <person name="Baxter L."/>
            <person name="Bensasson D."/>
            <person name="Beynon J.L."/>
            <person name="Chapman J."/>
            <person name="Damasceno C.M."/>
            <person name="Dorrance A.E."/>
            <person name="Dou D."/>
            <person name="Dickerman A.W."/>
            <person name="Dubchak I.L."/>
            <person name="Garbelotto M."/>
            <person name="Gijzen M."/>
            <person name="Gordon S.G."/>
            <person name="Govers F."/>
            <person name="Grunwald N.J."/>
            <person name="Huang W."/>
            <person name="Ivors K.L."/>
            <person name="Jones R.W."/>
            <person name="Kamoun S."/>
            <person name="Krampis K."/>
            <person name="Lamour K.H."/>
            <person name="Lee M.K."/>
            <person name="McDonald W.H."/>
            <person name="Medina M."/>
            <person name="Meijer H.J."/>
            <person name="Nordberg E.K."/>
            <person name="Maclean D.J."/>
            <person name="Ospina-Giraldo M.D."/>
            <person name="Morris P.F."/>
            <person name="Phuntumart V."/>
            <person name="Putnam N.H."/>
            <person name="Rash S."/>
            <person name="Rose J.K."/>
            <person name="Sakihama Y."/>
            <person name="Salamov A.A."/>
            <person name="Savidor A."/>
            <person name="Scheuring C.F."/>
            <person name="Smith B.M."/>
            <person name="Sobral B.W."/>
            <person name="Terry A."/>
            <person name="Torto-Alalibo T.A."/>
            <person name="Win J."/>
            <person name="Xu Z."/>
            <person name="Zhang H."/>
            <person name="Grigoriev I.V."/>
            <person name="Rokhsar D.S."/>
            <person name="Boore J.L."/>
        </authorList>
    </citation>
    <scope>NUCLEOTIDE SEQUENCE [LARGE SCALE GENOMIC DNA]</scope>
    <source>
        <strain evidence="7">Pr102</strain>
    </source>
</reference>
<dbReference type="HOGENOM" id="CLU_120238_0_0_1"/>
<dbReference type="PANTHER" id="PTHR18829">
    <property type="entry name" value="PROTEIN YAE1 HOMOLOG"/>
    <property type="match status" value="1"/>
</dbReference>
<evidence type="ECO:0000256" key="1">
    <source>
        <dbReference type="ARBA" id="ARBA00004123"/>
    </source>
</evidence>
<evidence type="ECO:0000256" key="3">
    <source>
        <dbReference type="ARBA" id="ARBA00022490"/>
    </source>
</evidence>
<dbReference type="VEuPathDB" id="FungiDB:KRP22_2096"/>
<dbReference type="InterPro" id="IPR019191">
    <property type="entry name" value="Essential_protein_Yae1_N"/>
</dbReference>
<comment type="subcellular location">
    <subcellularLocation>
        <location evidence="2">Cytoplasm</location>
    </subcellularLocation>
    <subcellularLocation>
        <location evidence="1">Nucleus</location>
    </subcellularLocation>
</comment>
<dbReference type="EnsemblProtists" id="Phyra84312">
    <property type="protein sequence ID" value="Phyra84312"/>
    <property type="gene ID" value="Phyra84312"/>
</dbReference>
<evidence type="ECO:0000313" key="7">
    <source>
        <dbReference type="Proteomes" id="UP000005238"/>
    </source>
</evidence>
<feature type="domain" description="Essential protein Yae1 N-terminal" evidence="5">
    <location>
        <begin position="88"/>
        <end position="123"/>
    </location>
</feature>
<dbReference type="VEuPathDB" id="FungiDB:KRP23_4681"/>
<keyword evidence="4" id="KW-0539">Nucleus</keyword>
<protein>
    <recommendedName>
        <fullName evidence="5">Essential protein Yae1 N-terminal domain-containing protein</fullName>
    </recommendedName>
</protein>
<dbReference type="eggNOG" id="KOG4774">
    <property type="taxonomic scope" value="Eukaryota"/>
</dbReference>
<evidence type="ECO:0000256" key="4">
    <source>
        <dbReference type="ARBA" id="ARBA00023242"/>
    </source>
</evidence>
<name>H3H1W9_PHYRM</name>
<organism evidence="6 7">
    <name type="scientific">Phytophthora ramorum</name>
    <name type="common">Sudden oak death agent</name>
    <dbReference type="NCBI Taxonomy" id="164328"/>
    <lineage>
        <taxon>Eukaryota</taxon>
        <taxon>Sar</taxon>
        <taxon>Stramenopiles</taxon>
        <taxon>Oomycota</taxon>
        <taxon>Peronosporomycetes</taxon>
        <taxon>Peronosporales</taxon>
        <taxon>Peronosporaceae</taxon>
        <taxon>Phytophthora</taxon>
    </lineage>
</organism>
<dbReference type="Proteomes" id="UP000005238">
    <property type="component" value="Unassembled WGS sequence"/>
</dbReference>
<dbReference type="PANTHER" id="PTHR18829:SF0">
    <property type="entry name" value="PROTEIN YAE1 HOMOLOG"/>
    <property type="match status" value="1"/>
</dbReference>
<dbReference type="InParanoid" id="H3H1W9"/>
<sequence>MNQQEPILRTSMDFRDAFERKLRFVLEFGLCPNLGKNLTPASSAATIDLLLDSDDGFQDLMSDDEEHETLLAQESVALERRMKTVGIRDGLELGKEDTLQEGFDLGFAQGAARSFRFGRLRGALSTASACGLFSDLNSDILVSCIQQLRALEKDISVHKDTEKDPPSSSEEADAAVAHALELLKSVGVDLSTSSSK</sequence>
<keyword evidence="7" id="KW-1185">Reference proteome</keyword>